<protein>
    <submittedName>
        <fullName evidence="1">Uncharacterized protein</fullName>
    </submittedName>
</protein>
<reference evidence="1 2" key="1">
    <citation type="journal article" date="2018" name="Front. Plant Sci.">
        <title>Red Clover (Trifolium pratense) and Zigzag Clover (T. medium) - A Picture of Genomic Similarities and Differences.</title>
        <authorList>
            <person name="Dluhosova J."/>
            <person name="Istvanek J."/>
            <person name="Nedelnik J."/>
            <person name="Repkova J."/>
        </authorList>
    </citation>
    <scope>NUCLEOTIDE SEQUENCE [LARGE SCALE GENOMIC DNA]</scope>
    <source>
        <strain evidence="2">cv. 10/8</strain>
        <tissue evidence="1">Leaf</tissue>
    </source>
</reference>
<dbReference type="Proteomes" id="UP000265520">
    <property type="component" value="Unassembled WGS sequence"/>
</dbReference>
<organism evidence="1 2">
    <name type="scientific">Trifolium medium</name>
    <dbReference type="NCBI Taxonomy" id="97028"/>
    <lineage>
        <taxon>Eukaryota</taxon>
        <taxon>Viridiplantae</taxon>
        <taxon>Streptophyta</taxon>
        <taxon>Embryophyta</taxon>
        <taxon>Tracheophyta</taxon>
        <taxon>Spermatophyta</taxon>
        <taxon>Magnoliopsida</taxon>
        <taxon>eudicotyledons</taxon>
        <taxon>Gunneridae</taxon>
        <taxon>Pentapetalae</taxon>
        <taxon>rosids</taxon>
        <taxon>fabids</taxon>
        <taxon>Fabales</taxon>
        <taxon>Fabaceae</taxon>
        <taxon>Papilionoideae</taxon>
        <taxon>50 kb inversion clade</taxon>
        <taxon>NPAAA clade</taxon>
        <taxon>Hologalegina</taxon>
        <taxon>IRL clade</taxon>
        <taxon>Trifolieae</taxon>
        <taxon>Trifolium</taxon>
    </lineage>
</organism>
<sequence length="72" mass="8114">MRKFFSRPAYYAPRTGAPCAISRGFSSLLQNGAPCAKIRRIMRNFPRLQVFSLEPAHRTPKSYAPAQMPETA</sequence>
<accession>A0A392RJN9</accession>
<proteinExistence type="predicted"/>
<name>A0A392RJN9_9FABA</name>
<comment type="caution">
    <text evidence="1">The sequence shown here is derived from an EMBL/GenBank/DDBJ whole genome shotgun (WGS) entry which is preliminary data.</text>
</comment>
<dbReference type="EMBL" id="LXQA010227485">
    <property type="protein sequence ID" value="MCI35825.1"/>
    <property type="molecule type" value="Genomic_DNA"/>
</dbReference>
<keyword evidence="2" id="KW-1185">Reference proteome</keyword>
<dbReference type="AlphaFoldDB" id="A0A392RJN9"/>
<evidence type="ECO:0000313" key="1">
    <source>
        <dbReference type="EMBL" id="MCI35825.1"/>
    </source>
</evidence>
<evidence type="ECO:0000313" key="2">
    <source>
        <dbReference type="Proteomes" id="UP000265520"/>
    </source>
</evidence>